<feature type="compositionally biased region" description="Acidic residues" evidence="1">
    <location>
        <begin position="64"/>
        <end position="82"/>
    </location>
</feature>
<feature type="non-terminal residue" evidence="2">
    <location>
        <position position="1"/>
    </location>
</feature>
<accession>A0A821ZW42</accession>
<dbReference type="Proteomes" id="UP000663848">
    <property type="component" value="Unassembled WGS sequence"/>
</dbReference>
<proteinExistence type="predicted"/>
<comment type="caution">
    <text evidence="2">The sequence shown here is derived from an EMBL/GenBank/DDBJ whole genome shotgun (WGS) entry which is preliminary data.</text>
</comment>
<feature type="compositionally biased region" description="Basic and acidic residues" evidence="1">
    <location>
        <begin position="49"/>
        <end position="63"/>
    </location>
</feature>
<evidence type="ECO:0000313" key="2">
    <source>
        <dbReference type="EMBL" id="CAF4990323.1"/>
    </source>
</evidence>
<dbReference type="EMBL" id="CAJOBR010030302">
    <property type="protein sequence ID" value="CAF4990323.1"/>
    <property type="molecule type" value="Genomic_DNA"/>
</dbReference>
<evidence type="ECO:0000256" key="1">
    <source>
        <dbReference type="SAM" id="MobiDB-lite"/>
    </source>
</evidence>
<protein>
    <submittedName>
        <fullName evidence="2">Uncharacterized protein</fullName>
    </submittedName>
</protein>
<organism evidence="2 3">
    <name type="scientific">Rotaria socialis</name>
    <dbReference type="NCBI Taxonomy" id="392032"/>
    <lineage>
        <taxon>Eukaryota</taxon>
        <taxon>Metazoa</taxon>
        <taxon>Spiralia</taxon>
        <taxon>Gnathifera</taxon>
        <taxon>Rotifera</taxon>
        <taxon>Eurotatoria</taxon>
        <taxon>Bdelloidea</taxon>
        <taxon>Philodinida</taxon>
        <taxon>Philodinidae</taxon>
        <taxon>Rotaria</taxon>
    </lineage>
</organism>
<reference evidence="2" key="1">
    <citation type="submission" date="2021-02" db="EMBL/GenBank/DDBJ databases">
        <authorList>
            <person name="Nowell W R."/>
        </authorList>
    </citation>
    <scope>NUCLEOTIDE SEQUENCE</scope>
</reference>
<dbReference type="AlphaFoldDB" id="A0A821ZW42"/>
<evidence type="ECO:0000313" key="3">
    <source>
        <dbReference type="Proteomes" id="UP000663848"/>
    </source>
</evidence>
<gene>
    <name evidence="2" type="ORF">QYT958_LOCUS37036</name>
</gene>
<feature type="compositionally biased region" description="Polar residues" evidence="1">
    <location>
        <begin position="86"/>
        <end position="95"/>
    </location>
</feature>
<name>A0A821ZW42_9BILA</name>
<sequence>RQLSADGGRSENDLIAFDDGDGYGLSQASSLSATKETISLIYLEDDSNNADRGEWENLSARDKDDDDDVDDMNDSENGDEDVGVLSTPSQNLDSN</sequence>
<feature type="region of interest" description="Disordered" evidence="1">
    <location>
        <begin position="44"/>
        <end position="95"/>
    </location>
</feature>
<feature type="region of interest" description="Disordered" evidence="1">
    <location>
        <begin position="1"/>
        <end position="30"/>
    </location>
</feature>